<keyword evidence="2" id="KW-1185">Reference proteome</keyword>
<evidence type="ECO:0000313" key="2">
    <source>
        <dbReference type="Proteomes" id="UP001597510"/>
    </source>
</evidence>
<dbReference type="Gene3D" id="3.40.50.1820">
    <property type="entry name" value="alpha/beta hydrolase"/>
    <property type="match status" value="1"/>
</dbReference>
<sequence length="193" mass="21600">MKIASNINFLTIPGLASSGPRHWQTIWEKQHPYLFTRVEQDNWDLPACAAWVEKLQEYVAQLNQPTVLVAHSLGCLTVAHWAQKYFSPLVKGALLVAPADAEYSERLNFVEGFNPIPNTPLPFETVVVASTNDIYASIERSEYFADSWGSTFLNIGEKGHINASSGFGEWKEGKIILNQFVNVLTDPFQLQCA</sequence>
<gene>
    <name evidence="1" type="ORF">ACFSR2_13645</name>
</gene>
<dbReference type="EMBL" id="JBHULC010000011">
    <property type="protein sequence ID" value="MFD2521937.1"/>
    <property type="molecule type" value="Genomic_DNA"/>
</dbReference>
<accession>A0ABW5JA79</accession>
<proteinExistence type="predicted"/>
<comment type="caution">
    <text evidence="1">The sequence shown here is derived from an EMBL/GenBank/DDBJ whole genome shotgun (WGS) entry which is preliminary data.</text>
</comment>
<dbReference type="SUPFAM" id="SSF53474">
    <property type="entry name" value="alpha/beta-Hydrolases"/>
    <property type="match status" value="1"/>
</dbReference>
<reference evidence="2" key="1">
    <citation type="journal article" date="2019" name="Int. J. Syst. Evol. Microbiol.">
        <title>The Global Catalogue of Microorganisms (GCM) 10K type strain sequencing project: providing services to taxonomists for standard genome sequencing and annotation.</title>
        <authorList>
            <consortium name="The Broad Institute Genomics Platform"/>
            <consortium name="The Broad Institute Genome Sequencing Center for Infectious Disease"/>
            <person name="Wu L."/>
            <person name="Ma J."/>
        </authorList>
    </citation>
    <scope>NUCLEOTIDE SEQUENCE [LARGE SCALE GENOMIC DNA]</scope>
    <source>
        <strain evidence="2">KCTC 52344</strain>
    </source>
</reference>
<dbReference type="InterPro" id="IPR010662">
    <property type="entry name" value="RBBP9/YdeN"/>
</dbReference>
<dbReference type="RefSeq" id="WP_340236212.1">
    <property type="nucleotide sequence ID" value="NZ_JBBEWC010000005.1"/>
</dbReference>
<protein>
    <submittedName>
        <fullName evidence="1">RBBP9/YdeN family alpha/beta hydrolase</fullName>
    </submittedName>
</protein>
<name>A0ABW5JA79_9BACT</name>
<organism evidence="1 2">
    <name type="scientific">Emticicia soli</name>
    <dbReference type="NCBI Taxonomy" id="2027878"/>
    <lineage>
        <taxon>Bacteria</taxon>
        <taxon>Pseudomonadati</taxon>
        <taxon>Bacteroidota</taxon>
        <taxon>Cytophagia</taxon>
        <taxon>Cytophagales</taxon>
        <taxon>Leadbetterellaceae</taxon>
        <taxon>Emticicia</taxon>
    </lineage>
</organism>
<dbReference type="InterPro" id="IPR029058">
    <property type="entry name" value="AB_hydrolase_fold"/>
</dbReference>
<keyword evidence="1" id="KW-0378">Hydrolase</keyword>
<evidence type="ECO:0000313" key="1">
    <source>
        <dbReference type="EMBL" id="MFD2521937.1"/>
    </source>
</evidence>
<dbReference type="Pfam" id="PF06821">
    <property type="entry name" value="Ser_hydrolase"/>
    <property type="match status" value="1"/>
</dbReference>
<dbReference type="GO" id="GO:0016787">
    <property type="term" value="F:hydrolase activity"/>
    <property type="evidence" value="ECO:0007669"/>
    <property type="project" value="UniProtKB-KW"/>
</dbReference>
<dbReference type="Proteomes" id="UP001597510">
    <property type="component" value="Unassembled WGS sequence"/>
</dbReference>